<evidence type="ECO:0000259" key="2">
    <source>
        <dbReference type="PROSITE" id="PS50245"/>
    </source>
</evidence>
<dbReference type="InterPro" id="IPR000938">
    <property type="entry name" value="CAP-Gly_domain"/>
</dbReference>
<dbReference type="EMBL" id="KQ964539">
    <property type="protein sequence ID" value="KXN69307.1"/>
    <property type="molecule type" value="Genomic_DNA"/>
</dbReference>
<dbReference type="SUPFAM" id="SSF74924">
    <property type="entry name" value="Cap-Gly domain"/>
    <property type="match status" value="1"/>
</dbReference>
<keyword evidence="4" id="KW-1185">Reference proteome</keyword>
<dbReference type="Pfam" id="PF01302">
    <property type="entry name" value="CAP_GLY"/>
    <property type="match status" value="1"/>
</dbReference>
<dbReference type="Gene3D" id="2.30.30.190">
    <property type="entry name" value="CAP Gly-rich-like domain"/>
    <property type="match status" value="1"/>
</dbReference>
<sequence length="152" mass="16406">MHRRAQSSVIPGAQRSPESGTVSPSKLPPLSPGMRCEVQGTTGTIRFVGSGSFSTGKWVGVELDEPKGKNNGSVQGVSYFECKEQYGVFVRPSQVKLLNPTPPINQHPGLDLDQALLAALHHLTNIAELLLQVSRIVQVYVEAPVIPDLHLC</sequence>
<evidence type="ECO:0000313" key="3">
    <source>
        <dbReference type="EMBL" id="KXN69307.1"/>
    </source>
</evidence>
<proteinExistence type="predicted"/>
<protein>
    <recommendedName>
        <fullName evidence="2">CAP-Gly domain-containing protein</fullName>
    </recommendedName>
</protein>
<evidence type="ECO:0000313" key="4">
    <source>
        <dbReference type="Proteomes" id="UP000070444"/>
    </source>
</evidence>
<dbReference type="PANTHER" id="PTHR18916">
    <property type="entry name" value="DYNACTIN 1-RELATED MICROTUBULE-BINDING"/>
    <property type="match status" value="1"/>
</dbReference>
<dbReference type="SMART" id="SM01052">
    <property type="entry name" value="CAP_GLY"/>
    <property type="match status" value="1"/>
</dbReference>
<feature type="region of interest" description="Disordered" evidence="1">
    <location>
        <begin position="1"/>
        <end position="34"/>
    </location>
</feature>
<reference evidence="3 4" key="1">
    <citation type="journal article" date="2015" name="Genome Biol. Evol.">
        <title>Phylogenomic analyses indicate that early fungi evolved digesting cell walls of algal ancestors of land plants.</title>
        <authorList>
            <person name="Chang Y."/>
            <person name="Wang S."/>
            <person name="Sekimoto S."/>
            <person name="Aerts A.L."/>
            <person name="Choi C."/>
            <person name="Clum A."/>
            <person name="LaButti K.M."/>
            <person name="Lindquist E.A."/>
            <person name="Yee Ngan C."/>
            <person name="Ohm R.A."/>
            <person name="Salamov A.A."/>
            <person name="Grigoriev I.V."/>
            <person name="Spatafora J.W."/>
            <person name="Berbee M.L."/>
        </authorList>
    </citation>
    <scope>NUCLEOTIDE SEQUENCE [LARGE SCALE GENOMIC DNA]</scope>
    <source>
        <strain evidence="3 4">NRRL 28638</strain>
    </source>
</reference>
<dbReference type="InterPro" id="IPR036859">
    <property type="entry name" value="CAP-Gly_dom_sf"/>
</dbReference>
<dbReference type="OrthoDB" id="2130750at2759"/>
<dbReference type="Proteomes" id="UP000070444">
    <property type="component" value="Unassembled WGS sequence"/>
</dbReference>
<name>A0A137P2P4_CONC2</name>
<dbReference type="AlphaFoldDB" id="A0A137P2P4"/>
<accession>A0A137P2P4</accession>
<dbReference type="PROSITE" id="PS00845">
    <property type="entry name" value="CAP_GLY_1"/>
    <property type="match status" value="1"/>
</dbReference>
<gene>
    <name evidence="3" type="ORF">CONCODRAFT_96945</name>
</gene>
<dbReference type="STRING" id="796925.A0A137P2P4"/>
<organism evidence="3 4">
    <name type="scientific">Conidiobolus coronatus (strain ATCC 28846 / CBS 209.66 / NRRL 28638)</name>
    <name type="common">Delacroixia coronata</name>
    <dbReference type="NCBI Taxonomy" id="796925"/>
    <lineage>
        <taxon>Eukaryota</taxon>
        <taxon>Fungi</taxon>
        <taxon>Fungi incertae sedis</taxon>
        <taxon>Zoopagomycota</taxon>
        <taxon>Entomophthoromycotina</taxon>
        <taxon>Entomophthoromycetes</taxon>
        <taxon>Entomophthorales</taxon>
        <taxon>Ancylistaceae</taxon>
        <taxon>Conidiobolus</taxon>
    </lineage>
</organism>
<evidence type="ECO:0000256" key="1">
    <source>
        <dbReference type="SAM" id="MobiDB-lite"/>
    </source>
</evidence>
<dbReference type="PROSITE" id="PS50245">
    <property type="entry name" value="CAP_GLY_2"/>
    <property type="match status" value="1"/>
</dbReference>
<feature type="domain" description="CAP-Gly" evidence="2">
    <location>
        <begin position="49"/>
        <end position="91"/>
    </location>
</feature>